<dbReference type="Proteomes" id="UP001225072">
    <property type="component" value="Unassembled WGS sequence"/>
</dbReference>
<dbReference type="EMBL" id="JAUTAL010000001">
    <property type="protein sequence ID" value="MDQ1095119.1"/>
    <property type="molecule type" value="Genomic_DNA"/>
</dbReference>
<dbReference type="RefSeq" id="WP_307445617.1">
    <property type="nucleotide sequence ID" value="NZ_JAUTAL010000001.1"/>
</dbReference>
<comment type="caution">
    <text evidence="2">The sequence shown here is derived from an EMBL/GenBank/DDBJ whole genome shotgun (WGS) entry which is preliminary data.</text>
</comment>
<dbReference type="PANTHER" id="PTHR43685:SF2">
    <property type="entry name" value="GLYCOSYLTRANSFERASE 2-LIKE DOMAIN-CONTAINING PROTEIN"/>
    <property type="match status" value="1"/>
</dbReference>
<dbReference type="InterPro" id="IPR050834">
    <property type="entry name" value="Glycosyltransf_2"/>
</dbReference>
<name>A0ABU0TDH3_9FLAO</name>
<keyword evidence="3" id="KW-1185">Reference proteome</keyword>
<reference evidence="2 3" key="1">
    <citation type="submission" date="2023-07" db="EMBL/GenBank/DDBJ databases">
        <title>Functional and genomic diversity of the sorghum phyllosphere microbiome.</title>
        <authorList>
            <person name="Shade A."/>
        </authorList>
    </citation>
    <scope>NUCLEOTIDE SEQUENCE [LARGE SCALE GENOMIC DNA]</scope>
    <source>
        <strain evidence="2 3">SORGH_AS_1064</strain>
    </source>
</reference>
<proteinExistence type="predicted"/>
<dbReference type="PANTHER" id="PTHR43685">
    <property type="entry name" value="GLYCOSYLTRANSFERASE"/>
    <property type="match status" value="1"/>
</dbReference>
<accession>A0ABU0TDH3</accession>
<evidence type="ECO:0000259" key="1">
    <source>
        <dbReference type="Pfam" id="PF00535"/>
    </source>
</evidence>
<feature type="domain" description="Glycosyltransferase 2-like" evidence="1">
    <location>
        <begin position="7"/>
        <end position="157"/>
    </location>
</feature>
<evidence type="ECO:0000313" key="2">
    <source>
        <dbReference type="EMBL" id="MDQ1095119.1"/>
    </source>
</evidence>
<dbReference type="Gene3D" id="3.90.550.10">
    <property type="entry name" value="Spore Coat Polysaccharide Biosynthesis Protein SpsA, Chain A"/>
    <property type="match status" value="1"/>
</dbReference>
<dbReference type="InterPro" id="IPR001173">
    <property type="entry name" value="Glyco_trans_2-like"/>
</dbReference>
<organism evidence="2 3">
    <name type="scientific">Chryseobacterium camelliae</name>
    <dbReference type="NCBI Taxonomy" id="1265445"/>
    <lineage>
        <taxon>Bacteria</taxon>
        <taxon>Pseudomonadati</taxon>
        <taxon>Bacteroidota</taxon>
        <taxon>Flavobacteriia</taxon>
        <taxon>Flavobacteriales</taxon>
        <taxon>Weeksellaceae</taxon>
        <taxon>Chryseobacterium group</taxon>
        <taxon>Chryseobacterium</taxon>
    </lineage>
</organism>
<dbReference type="SUPFAM" id="SSF53448">
    <property type="entry name" value="Nucleotide-diphospho-sugar transferases"/>
    <property type="match status" value="1"/>
</dbReference>
<gene>
    <name evidence="2" type="ORF">QE404_000266</name>
</gene>
<sequence>MEYPLVSIVVITYNSLEFILDTLNSIKEQTYKNLELIITDDGSKDATVEYCRTWLDVNKEAFVSSKIITTDKNTGIPANCNRGVNAAGGEWIKIIAGDDLLTSDCVENFIRFIAANNSAQVIYSKALGFQGNIIDKNYIEHSFAGYNKFFSSDTSKQYKMLLRRNYGHGPTIFFKKSIWKAVGGFDEKFKFEDHPFALKVSKNKIRLYYTDVITVYYRENIASITRSDDKRIFSNFYCEIEKFNKAEVYPNCSLIIKILKKTEFYKLHYFDKWGLNRRTKINKLLFLATYYLNPLNLYNKYF</sequence>
<dbReference type="Pfam" id="PF00535">
    <property type="entry name" value="Glycos_transf_2"/>
    <property type="match status" value="1"/>
</dbReference>
<evidence type="ECO:0000313" key="3">
    <source>
        <dbReference type="Proteomes" id="UP001225072"/>
    </source>
</evidence>
<dbReference type="InterPro" id="IPR029044">
    <property type="entry name" value="Nucleotide-diphossugar_trans"/>
</dbReference>
<protein>
    <submittedName>
        <fullName evidence="2">Glycosyltransferase involved in cell wall biosynthesis</fullName>
    </submittedName>
</protein>